<feature type="coiled-coil region" evidence="1">
    <location>
        <begin position="36"/>
        <end position="95"/>
    </location>
</feature>
<evidence type="ECO:0000313" key="3">
    <source>
        <dbReference type="EMBL" id="VFT97779.1"/>
    </source>
</evidence>
<proteinExistence type="predicted"/>
<name>A0A485LGN4_9STRA</name>
<dbReference type="Proteomes" id="UP000332933">
    <property type="component" value="Unassembled WGS sequence"/>
</dbReference>
<reference evidence="2" key="2">
    <citation type="submission" date="2019-06" db="EMBL/GenBank/DDBJ databases">
        <title>Genomics analysis of Aphanomyces spp. identifies a new class of oomycete effector associated with host adaptation.</title>
        <authorList>
            <person name="Gaulin E."/>
        </authorList>
    </citation>
    <scope>NUCLEOTIDE SEQUENCE</scope>
    <source>
        <strain evidence="2">CBS 578.67</strain>
    </source>
</reference>
<dbReference type="AlphaFoldDB" id="A0A485LGN4"/>
<dbReference type="EMBL" id="VJMH01006957">
    <property type="protein sequence ID" value="KAF0687134.1"/>
    <property type="molecule type" value="Genomic_DNA"/>
</dbReference>
<organism evidence="3 4">
    <name type="scientific">Aphanomyces stellatus</name>
    <dbReference type="NCBI Taxonomy" id="120398"/>
    <lineage>
        <taxon>Eukaryota</taxon>
        <taxon>Sar</taxon>
        <taxon>Stramenopiles</taxon>
        <taxon>Oomycota</taxon>
        <taxon>Saprolegniomycetes</taxon>
        <taxon>Saprolegniales</taxon>
        <taxon>Verrucalvaceae</taxon>
        <taxon>Aphanomyces</taxon>
    </lineage>
</organism>
<gene>
    <name evidence="3" type="primary">Aste57867_21105</name>
    <name evidence="2" type="ORF">As57867_021037</name>
    <name evidence="3" type="ORF">ASTE57867_21105</name>
</gene>
<dbReference type="EMBL" id="CAADRA010006983">
    <property type="protein sequence ID" value="VFT97779.1"/>
    <property type="molecule type" value="Genomic_DNA"/>
</dbReference>
<evidence type="ECO:0000313" key="4">
    <source>
        <dbReference type="Proteomes" id="UP000332933"/>
    </source>
</evidence>
<sequence>MDVEYPKSFLAHLSTKPVNAFNIGVTILTLSLSTQLVQASNEQKELKADKEKLAARVTLLEDRLKDFGVVVLTEEEEAKAAEAEALRKVEAALQEKAKSAPKTKGVMV</sequence>
<accession>A0A485LGN4</accession>
<reference evidence="3 4" key="1">
    <citation type="submission" date="2019-03" db="EMBL/GenBank/DDBJ databases">
        <authorList>
            <person name="Gaulin E."/>
            <person name="Dumas B."/>
        </authorList>
    </citation>
    <scope>NUCLEOTIDE SEQUENCE [LARGE SCALE GENOMIC DNA]</scope>
    <source>
        <strain evidence="3">CBS 568.67</strain>
    </source>
</reference>
<dbReference type="OrthoDB" id="121478at2759"/>
<keyword evidence="4" id="KW-1185">Reference proteome</keyword>
<keyword evidence="1" id="KW-0175">Coiled coil</keyword>
<evidence type="ECO:0000313" key="2">
    <source>
        <dbReference type="EMBL" id="KAF0687134.1"/>
    </source>
</evidence>
<protein>
    <submittedName>
        <fullName evidence="3">Aste57867_21105 protein</fullName>
    </submittedName>
</protein>
<evidence type="ECO:0000256" key="1">
    <source>
        <dbReference type="SAM" id="Coils"/>
    </source>
</evidence>